<dbReference type="RefSeq" id="WP_173271132.1">
    <property type="nucleotide sequence ID" value="NZ_AP021889.1"/>
</dbReference>
<evidence type="ECO:0008006" key="3">
    <source>
        <dbReference type="Google" id="ProtNLM"/>
    </source>
</evidence>
<dbReference type="EMBL" id="AP021889">
    <property type="protein sequence ID" value="BBP45422.1"/>
    <property type="molecule type" value="Genomic_DNA"/>
</dbReference>
<name>A0A6F8PTF4_9GAMM</name>
<protein>
    <recommendedName>
        <fullName evidence="3">DUF1415 domain-containing protein</fullName>
    </recommendedName>
</protein>
<gene>
    <name evidence="1" type="ORF">THMIRHAS_07950</name>
</gene>
<sequence>MKSEHDIHQQLEHWLEQVVIGLNLCPFAKHPWQKGQVHIAISRATNDADLLTDLATEITDLLARPAAERDTTIIAVTDYLQTFEDYNQFLDWVDALLAQQNWQGAVQIASFHPHYQFADTAADDAENLTNRAPYPLLHILREASLEKALQHYPEDPETIFANNIDTVQNLTDEQKRSLFPHLFSSN</sequence>
<dbReference type="Proteomes" id="UP000501726">
    <property type="component" value="Chromosome"/>
</dbReference>
<accession>A0A6F8PTF4</accession>
<reference evidence="2" key="1">
    <citation type="submission" date="2019-11" db="EMBL/GenBank/DDBJ databases">
        <title>Isolation and characterization of two novel species in the genus Thiomicrorhabdus.</title>
        <authorList>
            <person name="Mochizuki J."/>
            <person name="Kojima H."/>
            <person name="Fukui M."/>
        </authorList>
    </citation>
    <scope>NUCLEOTIDE SEQUENCE [LARGE SCALE GENOMIC DNA]</scope>
    <source>
        <strain evidence="2">aks77</strain>
    </source>
</reference>
<dbReference type="Pfam" id="PF07209">
    <property type="entry name" value="DUF1415"/>
    <property type="match status" value="1"/>
</dbReference>
<dbReference type="KEGG" id="tse:THMIRHAS_07950"/>
<evidence type="ECO:0000313" key="2">
    <source>
        <dbReference type="Proteomes" id="UP000501726"/>
    </source>
</evidence>
<dbReference type="AlphaFoldDB" id="A0A6F8PTF4"/>
<organism evidence="1 2">
    <name type="scientific">Thiosulfatimonas sediminis</name>
    <dbReference type="NCBI Taxonomy" id="2675054"/>
    <lineage>
        <taxon>Bacteria</taxon>
        <taxon>Pseudomonadati</taxon>
        <taxon>Pseudomonadota</taxon>
        <taxon>Gammaproteobacteria</taxon>
        <taxon>Thiotrichales</taxon>
        <taxon>Piscirickettsiaceae</taxon>
        <taxon>Thiosulfatimonas</taxon>
    </lineage>
</organism>
<proteinExistence type="predicted"/>
<dbReference type="InterPro" id="IPR009858">
    <property type="entry name" value="DUF1415"/>
</dbReference>
<keyword evidence="2" id="KW-1185">Reference proteome</keyword>
<evidence type="ECO:0000313" key="1">
    <source>
        <dbReference type="EMBL" id="BBP45422.1"/>
    </source>
</evidence>